<dbReference type="EMBL" id="LHPG02000012">
    <property type="protein sequence ID" value="PRW45210.1"/>
    <property type="molecule type" value="Genomic_DNA"/>
</dbReference>
<dbReference type="PANTHER" id="PTHR16255:SF6">
    <property type="entry name" value="PROTEIN RETARDED ROOT GROWTH-LIKE"/>
    <property type="match status" value="1"/>
</dbReference>
<evidence type="ECO:0000313" key="5">
    <source>
        <dbReference type="Proteomes" id="UP000239899"/>
    </source>
</evidence>
<name>A0A2P6TLQ2_CHLSO</name>
<feature type="domain" description="DUF155" evidence="3">
    <location>
        <begin position="250"/>
        <end position="424"/>
    </location>
</feature>
<dbReference type="PANTHER" id="PTHR16255">
    <property type="entry name" value="REQUIRED FOR MEIOTIC NUCLEAR DIVISION PROTEIN 1 HOMOLOG"/>
    <property type="match status" value="1"/>
</dbReference>
<evidence type="ECO:0000259" key="3">
    <source>
        <dbReference type="Pfam" id="PF02582"/>
    </source>
</evidence>
<feature type="region of interest" description="Disordered" evidence="2">
    <location>
        <begin position="57"/>
        <end position="107"/>
    </location>
</feature>
<dbReference type="InterPro" id="IPR051624">
    <property type="entry name" value="RMD1/Sad1-interacting"/>
</dbReference>
<organism evidence="4 5">
    <name type="scientific">Chlorella sorokiniana</name>
    <name type="common">Freshwater green alga</name>
    <dbReference type="NCBI Taxonomy" id="3076"/>
    <lineage>
        <taxon>Eukaryota</taxon>
        <taxon>Viridiplantae</taxon>
        <taxon>Chlorophyta</taxon>
        <taxon>core chlorophytes</taxon>
        <taxon>Trebouxiophyceae</taxon>
        <taxon>Chlorellales</taxon>
        <taxon>Chlorellaceae</taxon>
        <taxon>Chlorella clade</taxon>
        <taxon>Chlorella</taxon>
    </lineage>
</organism>
<dbReference type="Proteomes" id="UP000239899">
    <property type="component" value="Unassembled WGS sequence"/>
</dbReference>
<sequence>MALAASRASGAGSLLQQALRAAPALAQLCAGALTVSHASSSSGSGLAHLWDPQRPLPLPLPPAATRGFASASAWRQQREQPPSAAAAAIESVEQQAGSSSSRGQSLGLGAAVMPETPAEVAAAAASEAAAAAAPDGSGWQNDPADCEVCETVPKVLDAEATAAMNELQLGRHRGGSTRPLPAADSPHEQVFKADAHYVGSKIDIYALKERPEFKGHYKRVHKGAVVLALSSRHISDQAEMQGMPLDPGYMVAYNYGSVVFFNAGPKTRHRHLAIAREVASDPVSSERPYLEEYCLTLSPQLPVWSSCAPDNIKLQALDLKNMQVISQVLAQSVAMDFYSSHVERTLETFCNMNLEMQESQNIGKINKQVLLQLVAENNIVMTDIINKLGVHERFDIAWKHVNYGKIWEFLRSELEMDGRFKTLESKLNLIQDNLKYFLEILQNRKSDTLEWIIIILIGAEICLSLYDLASKGFS</sequence>
<dbReference type="OrthoDB" id="18302at2759"/>
<dbReference type="AlphaFoldDB" id="A0A2P6TLQ2"/>
<dbReference type="GO" id="GO:0005739">
    <property type="term" value="C:mitochondrion"/>
    <property type="evidence" value="ECO:0007669"/>
    <property type="project" value="UniProtKB-ARBA"/>
</dbReference>
<evidence type="ECO:0000256" key="2">
    <source>
        <dbReference type="SAM" id="MobiDB-lite"/>
    </source>
</evidence>
<feature type="compositionally biased region" description="Low complexity" evidence="2">
    <location>
        <begin position="94"/>
        <end position="107"/>
    </location>
</feature>
<accession>A0A2P6TLQ2</accession>
<dbReference type="Pfam" id="PF02582">
    <property type="entry name" value="DUF155"/>
    <property type="match status" value="1"/>
</dbReference>
<reference evidence="4 5" key="1">
    <citation type="journal article" date="2018" name="Plant J.">
        <title>Genome sequences of Chlorella sorokiniana UTEX 1602 and Micractinium conductrix SAG 241.80: implications to maltose excretion by a green alga.</title>
        <authorList>
            <person name="Arriola M.B."/>
            <person name="Velmurugan N."/>
            <person name="Zhang Y."/>
            <person name="Plunkett M.H."/>
            <person name="Hondzo H."/>
            <person name="Barney B.M."/>
        </authorList>
    </citation>
    <scope>NUCLEOTIDE SEQUENCE [LARGE SCALE GENOMIC DNA]</scope>
    <source>
        <strain evidence="5">UTEX 1602</strain>
    </source>
</reference>
<gene>
    <name evidence="4" type="ORF">C2E21_6294</name>
</gene>
<dbReference type="InterPro" id="IPR003734">
    <property type="entry name" value="DUF155"/>
</dbReference>
<evidence type="ECO:0000256" key="1">
    <source>
        <dbReference type="ARBA" id="ARBA00008306"/>
    </source>
</evidence>
<protein>
    <submittedName>
        <fullName evidence="4">DUF155 family</fullName>
    </submittedName>
</protein>
<keyword evidence="5" id="KW-1185">Reference proteome</keyword>
<comment type="similarity">
    <text evidence="1">Belongs to the RMD1/sif2 family.</text>
</comment>
<evidence type="ECO:0000313" key="4">
    <source>
        <dbReference type="EMBL" id="PRW45210.1"/>
    </source>
</evidence>
<proteinExistence type="inferred from homology"/>
<comment type="caution">
    <text evidence="4">The sequence shown here is derived from an EMBL/GenBank/DDBJ whole genome shotgun (WGS) entry which is preliminary data.</text>
</comment>